<evidence type="ECO:0000313" key="1">
    <source>
        <dbReference type="EMBL" id="QMV66231.1"/>
    </source>
</evidence>
<dbReference type="Gene3D" id="3.40.50.10320">
    <property type="entry name" value="LmbE-like"/>
    <property type="match status" value="1"/>
</dbReference>
<dbReference type="AlphaFoldDB" id="A0A7G5DWV6"/>
<dbReference type="EMBL" id="CP058555">
    <property type="protein sequence ID" value="QMV66231.1"/>
    <property type="molecule type" value="Genomic_DNA"/>
</dbReference>
<accession>A0A7G5DWV6</accession>
<gene>
    <name evidence="1" type="ORF">HS960_00495</name>
</gene>
<protein>
    <submittedName>
        <fullName evidence="1">PIG-L family deacetylase</fullName>
    </submittedName>
</protein>
<sequence>MKNVIPSIVADTASAKKRIAVIVAHPDDETLWAGGTILEHFDWQVYVISVCRGDDTDRALKFDAALRVLRANGAMGCLDDGVRQVPLHESELQQTILALLPPIVYDLVITHNPSGEYTYHRRHVEVSEAVIKLWKNRKIKSKELWTFAYHDGNRQFYPRPHKMAPIKNQLNLAIYDTKYDIMNRIYGYPKEGWEVITTPSTEAFWSFTDTGKAMVWLSKGGVLV</sequence>
<dbReference type="Proteomes" id="UP000515450">
    <property type="component" value="Chromosome"/>
</dbReference>
<dbReference type="Pfam" id="PF02585">
    <property type="entry name" value="PIG-L"/>
    <property type="match status" value="1"/>
</dbReference>
<evidence type="ECO:0000313" key="2">
    <source>
        <dbReference type="Proteomes" id="UP000515450"/>
    </source>
</evidence>
<reference evidence="1 2" key="1">
    <citation type="journal article" date="2020" name="G3 (Bethesda)">
        <title>CeMbio - The Caenorhabditis elegans Microbiome Resource.</title>
        <authorList>
            <person name="Dirksen P."/>
            <person name="Assie A."/>
            <person name="Zimmermann J."/>
            <person name="Zhang F."/>
            <person name="Tietje A.M."/>
            <person name="Marsh S.A."/>
            <person name="Felix M.A."/>
            <person name="Shapira M."/>
            <person name="Kaleta C."/>
            <person name="Schulenburg H."/>
            <person name="Samuel B."/>
        </authorList>
    </citation>
    <scope>NUCLEOTIDE SEQUENCE [LARGE SCALE GENOMIC DNA]</scope>
    <source>
        <strain evidence="1 2">BIGb0170</strain>
    </source>
</reference>
<dbReference type="InterPro" id="IPR024078">
    <property type="entry name" value="LmbE-like_dom_sf"/>
</dbReference>
<dbReference type="RefSeq" id="WP_182330972.1">
    <property type="nucleotide sequence ID" value="NZ_CP058555.1"/>
</dbReference>
<dbReference type="PANTHER" id="PTHR12993">
    <property type="entry name" value="N-ACETYLGLUCOSAMINYL-PHOSPHATIDYLINOSITOL DE-N-ACETYLASE-RELATED"/>
    <property type="match status" value="1"/>
</dbReference>
<dbReference type="InterPro" id="IPR003737">
    <property type="entry name" value="GlcNAc_PI_deacetylase-related"/>
</dbReference>
<dbReference type="PANTHER" id="PTHR12993:SF11">
    <property type="entry name" value="N-ACETYLGLUCOSAMINYL-PHOSPHATIDYLINOSITOL DE-N-ACETYLASE"/>
    <property type="match status" value="1"/>
</dbReference>
<organism evidence="1 2">
    <name type="scientific">Sphingobacterium paramultivorum</name>
    <dbReference type="NCBI Taxonomy" id="2886510"/>
    <lineage>
        <taxon>Bacteria</taxon>
        <taxon>Pseudomonadati</taxon>
        <taxon>Bacteroidota</taxon>
        <taxon>Sphingobacteriia</taxon>
        <taxon>Sphingobacteriales</taxon>
        <taxon>Sphingobacteriaceae</taxon>
        <taxon>Sphingobacterium</taxon>
    </lineage>
</organism>
<dbReference type="GO" id="GO:0016811">
    <property type="term" value="F:hydrolase activity, acting on carbon-nitrogen (but not peptide) bonds, in linear amides"/>
    <property type="evidence" value="ECO:0007669"/>
    <property type="project" value="TreeGrafter"/>
</dbReference>
<proteinExistence type="predicted"/>
<keyword evidence="2" id="KW-1185">Reference proteome</keyword>
<dbReference type="SUPFAM" id="SSF102588">
    <property type="entry name" value="LmbE-like"/>
    <property type="match status" value="1"/>
</dbReference>
<name>A0A7G5DWV6_9SPHI</name>